<evidence type="ECO:0000313" key="2">
    <source>
        <dbReference type="EMBL" id="KAF6806331.1"/>
    </source>
</evidence>
<evidence type="ECO:0000256" key="1">
    <source>
        <dbReference type="SAM" id="MobiDB-lite"/>
    </source>
</evidence>
<keyword evidence="3" id="KW-1185">Reference proteome</keyword>
<accession>A0A8H6J5E8</accession>
<protein>
    <submittedName>
        <fullName evidence="2">Uncharacterized protein</fullName>
    </submittedName>
</protein>
<dbReference type="Proteomes" id="UP000652219">
    <property type="component" value="Unassembled WGS sequence"/>
</dbReference>
<dbReference type="EMBL" id="WIGN01000161">
    <property type="protein sequence ID" value="KAF6806331.1"/>
    <property type="molecule type" value="Genomic_DNA"/>
</dbReference>
<gene>
    <name evidence="2" type="ORF">CSOJ01_08907</name>
</gene>
<feature type="region of interest" description="Disordered" evidence="1">
    <location>
        <begin position="59"/>
        <end position="93"/>
    </location>
</feature>
<proteinExistence type="predicted"/>
<sequence length="107" mass="12209">MPRSFKFCTPTARTSAAWSALASQTLGTRQLTGHRRQMTQWHDPVDRADLHDSVSARTVEVPDPVPPYEFRSTKRRAHPKLSSKTTGTVMEPVFARENTAWRMRRTA</sequence>
<comment type="caution">
    <text evidence="2">The sequence shown here is derived from an EMBL/GenBank/DDBJ whole genome shotgun (WGS) entry which is preliminary data.</text>
</comment>
<dbReference type="AlphaFoldDB" id="A0A8H6J5E8"/>
<evidence type="ECO:0000313" key="3">
    <source>
        <dbReference type="Proteomes" id="UP000652219"/>
    </source>
</evidence>
<organism evidence="2 3">
    <name type="scientific">Colletotrichum sojae</name>
    <dbReference type="NCBI Taxonomy" id="2175907"/>
    <lineage>
        <taxon>Eukaryota</taxon>
        <taxon>Fungi</taxon>
        <taxon>Dikarya</taxon>
        <taxon>Ascomycota</taxon>
        <taxon>Pezizomycotina</taxon>
        <taxon>Sordariomycetes</taxon>
        <taxon>Hypocreomycetidae</taxon>
        <taxon>Glomerellales</taxon>
        <taxon>Glomerellaceae</taxon>
        <taxon>Colletotrichum</taxon>
        <taxon>Colletotrichum orchidearum species complex</taxon>
    </lineage>
</organism>
<reference evidence="2 3" key="1">
    <citation type="journal article" date="2020" name="Phytopathology">
        <title>Genome Sequence Resources of Colletotrichum truncatum, C. plurivorum, C. musicola, and C. sojae: Four Species Pathogenic to Soybean (Glycine max).</title>
        <authorList>
            <person name="Rogerio F."/>
            <person name="Boufleur T.R."/>
            <person name="Ciampi-Guillardi M."/>
            <person name="Sukno S.A."/>
            <person name="Thon M.R."/>
            <person name="Massola Junior N.S."/>
            <person name="Baroncelli R."/>
        </authorList>
    </citation>
    <scope>NUCLEOTIDE SEQUENCE [LARGE SCALE GENOMIC DNA]</scope>
    <source>
        <strain evidence="2 3">LFN0009</strain>
    </source>
</reference>
<name>A0A8H6J5E8_9PEZI</name>